<dbReference type="EMBL" id="CM035432">
    <property type="protein sequence ID" value="KAH7294624.1"/>
    <property type="molecule type" value="Genomic_DNA"/>
</dbReference>
<organism evidence="2 3">
    <name type="scientific">Ceratopteris richardii</name>
    <name type="common">Triangle waterfern</name>
    <dbReference type="NCBI Taxonomy" id="49495"/>
    <lineage>
        <taxon>Eukaryota</taxon>
        <taxon>Viridiplantae</taxon>
        <taxon>Streptophyta</taxon>
        <taxon>Embryophyta</taxon>
        <taxon>Tracheophyta</taxon>
        <taxon>Polypodiopsida</taxon>
        <taxon>Polypodiidae</taxon>
        <taxon>Polypodiales</taxon>
        <taxon>Pteridineae</taxon>
        <taxon>Pteridaceae</taxon>
        <taxon>Parkerioideae</taxon>
        <taxon>Ceratopteris</taxon>
    </lineage>
</organism>
<comment type="caution">
    <text evidence="2">The sequence shown here is derived from an EMBL/GenBank/DDBJ whole genome shotgun (WGS) entry which is preliminary data.</text>
</comment>
<reference evidence="2 3" key="1">
    <citation type="submission" date="2021-08" db="EMBL/GenBank/DDBJ databases">
        <title>WGS assembly of Ceratopteris richardii.</title>
        <authorList>
            <person name="Marchant D.B."/>
            <person name="Chen G."/>
            <person name="Jenkins J."/>
            <person name="Shu S."/>
            <person name="Leebens-Mack J."/>
            <person name="Grimwood J."/>
            <person name="Schmutz J."/>
            <person name="Soltis P."/>
            <person name="Soltis D."/>
            <person name="Chen Z.-H."/>
        </authorList>
    </citation>
    <scope>NUCLEOTIDE SEQUENCE [LARGE SCALE GENOMIC DNA]</scope>
    <source>
        <strain evidence="2">Whitten #5841</strain>
        <tissue evidence="2">Leaf</tissue>
    </source>
</reference>
<protein>
    <submittedName>
        <fullName evidence="2">Uncharacterized protein</fullName>
    </submittedName>
</protein>
<dbReference type="OrthoDB" id="10366161at2759"/>
<accession>A0A8T2RFN2</accession>
<evidence type="ECO:0000313" key="2">
    <source>
        <dbReference type="EMBL" id="KAH7294624.1"/>
    </source>
</evidence>
<keyword evidence="3" id="KW-1185">Reference proteome</keyword>
<evidence type="ECO:0000313" key="3">
    <source>
        <dbReference type="Proteomes" id="UP000825935"/>
    </source>
</evidence>
<dbReference type="AlphaFoldDB" id="A0A8T2RFN2"/>
<sequence length="154" mass="18086">MFGSIYAFIARFLRLLLRPFQPLLSSFSTVKRFPHFSSRMEDTRRSLRHMERRPHLAALLHEDEDTSFNDRLPHSSYRITPYGEETTYPYGHYERPVNAEGPLDDVKLKYKEMRCHKPPIDEADCSSESEGSDVEELDTIESPRRRKLKKLGVL</sequence>
<feature type="compositionally biased region" description="Acidic residues" evidence="1">
    <location>
        <begin position="121"/>
        <end position="139"/>
    </location>
</feature>
<dbReference type="Proteomes" id="UP000825935">
    <property type="component" value="Chromosome 27"/>
</dbReference>
<name>A0A8T2RFN2_CERRI</name>
<proteinExistence type="predicted"/>
<gene>
    <name evidence="2" type="ORF">KP509_27G010300</name>
</gene>
<evidence type="ECO:0000256" key="1">
    <source>
        <dbReference type="SAM" id="MobiDB-lite"/>
    </source>
</evidence>
<feature type="region of interest" description="Disordered" evidence="1">
    <location>
        <begin position="118"/>
        <end position="142"/>
    </location>
</feature>